<organism evidence="4 5">
    <name type="scientific">Lentilactobacillus parafarraginis DSM 18390 = JCM 14109</name>
    <dbReference type="NCBI Taxonomy" id="1423786"/>
    <lineage>
        <taxon>Bacteria</taxon>
        <taxon>Bacillati</taxon>
        <taxon>Bacillota</taxon>
        <taxon>Bacilli</taxon>
        <taxon>Lactobacillales</taxon>
        <taxon>Lactobacillaceae</taxon>
        <taxon>Lentilactobacillus</taxon>
    </lineage>
</organism>
<evidence type="ECO:0000313" key="4">
    <source>
        <dbReference type="EMBL" id="KRM42435.1"/>
    </source>
</evidence>
<feature type="domain" description="Sigma factor regulator C-terminal" evidence="2">
    <location>
        <begin position="162"/>
        <end position="288"/>
    </location>
</feature>
<evidence type="ECO:0000256" key="1">
    <source>
        <dbReference type="SAM" id="Phobius"/>
    </source>
</evidence>
<dbReference type="PATRIC" id="fig|1423786.4.peg.1960"/>
<keyword evidence="1" id="KW-0812">Transmembrane</keyword>
<dbReference type="AlphaFoldDB" id="A0A0R1YTA6"/>
<dbReference type="RefSeq" id="WP_054735372.1">
    <property type="nucleotide sequence ID" value="NZ_AZFZ01000041.1"/>
</dbReference>
<comment type="caution">
    <text evidence="4">The sequence shown here is derived from an EMBL/GenBank/DDBJ whole genome shotgun (WGS) entry which is preliminary data.</text>
</comment>
<proteinExistence type="predicted"/>
<evidence type="ECO:0008006" key="6">
    <source>
        <dbReference type="Google" id="ProtNLM"/>
    </source>
</evidence>
<dbReference type="Pfam" id="PF13791">
    <property type="entry name" value="Sigma_reg_C"/>
    <property type="match status" value="1"/>
</dbReference>
<protein>
    <recommendedName>
        <fullName evidence="6">ECF-type sigma factor negative effector</fullName>
    </recommendedName>
</protein>
<reference evidence="4 5" key="1">
    <citation type="journal article" date="2015" name="Genome Announc.">
        <title>Expanding the biotechnology potential of lactobacilli through comparative genomics of 213 strains and associated genera.</title>
        <authorList>
            <person name="Sun Z."/>
            <person name="Harris H.M."/>
            <person name="McCann A."/>
            <person name="Guo C."/>
            <person name="Argimon S."/>
            <person name="Zhang W."/>
            <person name="Yang X."/>
            <person name="Jeffery I.B."/>
            <person name="Cooney J.C."/>
            <person name="Kagawa T.F."/>
            <person name="Liu W."/>
            <person name="Song Y."/>
            <person name="Salvetti E."/>
            <person name="Wrobel A."/>
            <person name="Rasinkangas P."/>
            <person name="Parkhill J."/>
            <person name="Rea M.C."/>
            <person name="O'Sullivan O."/>
            <person name="Ritari J."/>
            <person name="Douillard F.P."/>
            <person name="Paul Ross R."/>
            <person name="Yang R."/>
            <person name="Briner A.E."/>
            <person name="Felis G.E."/>
            <person name="de Vos W.M."/>
            <person name="Barrangou R."/>
            <person name="Klaenhammer T.R."/>
            <person name="Caufield P.W."/>
            <person name="Cui Y."/>
            <person name="Zhang H."/>
            <person name="O'Toole P.W."/>
        </authorList>
    </citation>
    <scope>NUCLEOTIDE SEQUENCE [LARGE SCALE GENOMIC DNA]</scope>
    <source>
        <strain evidence="4 5">DSM 18390</strain>
    </source>
</reference>
<accession>A0A0R1YTA6</accession>
<sequence>MNEDKQFEKLARKVKFRRWLITLATVVITVPIMLLLMYRGTQYLSGIQSQQLNQKMEIAETVMAPNIQLSDQVLDNTSVWGGNVVSRRYKVIDGYHVPWSAVQGKYSWFNNTLADSVNLNDYEPNAVYDRITQVKEPIFYNNRLRHSEVKRVNELPDVAKMRNYVAEVAVTFKKPLTYQQIQSKLPKTIHADWYWIGVGGKLDPTMDGSNFLGIQADGGRLMNQDYRYFHKTLQKVTSENVGLDSNGAIAKYAHQYARQNPSLKKAVFYGVILTGRSEQFSRIKNQTWYVESSAGATVKRVPYIKPQY</sequence>
<evidence type="ECO:0000259" key="3">
    <source>
        <dbReference type="Pfam" id="PF13800"/>
    </source>
</evidence>
<dbReference type="EMBL" id="AZFZ01000041">
    <property type="protein sequence ID" value="KRM42435.1"/>
    <property type="molecule type" value="Genomic_DNA"/>
</dbReference>
<dbReference type="InterPro" id="IPR029101">
    <property type="entry name" value="Sigma_reg_N"/>
</dbReference>
<dbReference type="Pfam" id="PF13800">
    <property type="entry name" value="Sigma_reg_N"/>
    <property type="match status" value="1"/>
</dbReference>
<feature type="transmembrane region" description="Helical" evidence="1">
    <location>
        <begin position="20"/>
        <end position="38"/>
    </location>
</feature>
<name>A0A0R1YTA6_9LACO</name>
<evidence type="ECO:0000259" key="2">
    <source>
        <dbReference type="Pfam" id="PF13791"/>
    </source>
</evidence>
<keyword evidence="1" id="KW-0472">Membrane</keyword>
<feature type="domain" description="Sigma factor regulator N-terminal" evidence="3">
    <location>
        <begin position="9"/>
        <end position="96"/>
    </location>
</feature>
<keyword evidence="1" id="KW-1133">Transmembrane helix</keyword>
<dbReference type="InterPro" id="IPR025672">
    <property type="entry name" value="Sigma_reg_C_dom"/>
</dbReference>
<gene>
    <name evidence="4" type="ORF">FD47_GL001855</name>
</gene>
<dbReference type="Proteomes" id="UP000051010">
    <property type="component" value="Unassembled WGS sequence"/>
</dbReference>
<evidence type="ECO:0000313" key="5">
    <source>
        <dbReference type="Proteomes" id="UP000051010"/>
    </source>
</evidence>